<sequence>MKNRFLAPDLSALPAPHVIEDLDYETLVGERVDELSTRFPAWDVGSLETDPLKVNQEVEAYFELMTRGRVNDASKAVLITHAVGSDLDAIGARFATSRLTDEPDADYRERILLALEAFASAGPAGAYRYHAKAAHSQVKDVGLSVPRPGAVLVAVLSREGDGTPSAEVVSAVRSRLNDDAIRPLTVAITVKPAIVTPYRVKVLLHIPAGPDPQELVSAARANLETITSNRHSVGAPVNLSALIAAAHVSNVQSVVIAEPTRDLVPNADQVFWCEGFDISYEVLA</sequence>
<reference evidence="2 3" key="1">
    <citation type="submission" date="2016-10" db="EMBL/GenBank/DDBJ databases">
        <authorList>
            <person name="de Groot N.N."/>
        </authorList>
    </citation>
    <scope>NUCLEOTIDE SEQUENCE [LARGE SCALE GENOMIC DNA]</scope>
    <source>
        <strain evidence="2 3">CGMCC 1.9157</strain>
    </source>
</reference>
<dbReference type="InterPro" id="IPR058531">
    <property type="entry name" value="Baseplate_J_M"/>
</dbReference>
<organism evidence="2 3">
    <name type="scientific">Cohaesibacter marisflavi</name>
    <dbReference type="NCBI Taxonomy" id="655353"/>
    <lineage>
        <taxon>Bacteria</taxon>
        <taxon>Pseudomonadati</taxon>
        <taxon>Pseudomonadota</taxon>
        <taxon>Alphaproteobacteria</taxon>
        <taxon>Hyphomicrobiales</taxon>
        <taxon>Cohaesibacteraceae</taxon>
    </lineage>
</organism>
<evidence type="ECO:0000313" key="3">
    <source>
        <dbReference type="Proteomes" id="UP000199236"/>
    </source>
</evidence>
<protein>
    <submittedName>
        <fullName evidence="2">Phage-related baseplate assembly protein</fullName>
    </submittedName>
</protein>
<dbReference type="RefSeq" id="WP_090072935.1">
    <property type="nucleotide sequence ID" value="NZ_FOVR01000006.1"/>
</dbReference>
<evidence type="ECO:0000313" key="2">
    <source>
        <dbReference type="EMBL" id="SFO45245.1"/>
    </source>
</evidence>
<proteinExistence type="predicted"/>
<dbReference type="OrthoDB" id="9793802at2"/>
<dbReference type="Pfam" id="PF26078">
    <property type="entry name" value="Baseplate_J_M"/>
    <property type="match status" value="1"/>
</dbReference>
<dbReference type="Proteomes" id="UP000199236">
    <property type="component" value="Unassembled WGS sequence"/>
</dbReference>
<feature type="domain" description="Baseplate J-like central" evidence="1">
    <location>
        <begin position="120"/>
        <end position="192"/>
    </location>
</feature>
<evidence type="ECO:0000259" key="1">
    <source>
        <dbReference type="Pfam" id="PF26078"/>
    </source>
</evidence>
<dbReference type="InterPro" id="IPR014507">
    <property type="entry name" value="Baseplate_assembly_J_pred"/>
</dbReference>
<dbReference type="EMBL" id="FOVR01000006">
    <property type="protein sequence ID" value="SFO45245.1"/>
    <property type="molecule type" value="Genomic_DNA"/>
</dbReference>
<dbReference type="PANTHER" id="PTHR35862">
    <property type="entry name" value="FELS-2 PROPHAGE PROTEIN"/>
    <property type="match status" value="1"/>
</dbReference>
<keyword evidence="3" id="KW-1185">Reference proteome</keyword>
<gene>
    <name evidence="2" type="ORF">SAMN04488056_106123</name>
</gene>
<name>A0A1I5HAF2_9HYPH</name>
<dbReference type="InterPro" id="IPR052726">
    <property type="entry name" value="Phage_Baseplate_Hub"/>
</dbReference>
<dbReference type="AlphaFoldDB" id="A0A1I5HAF2"/>
<dbReference type="PANTHER" id="PTHR35862:SF1">
    <property type="entry name" value="FELS-2 PROPHAGE PROTEIN"/>
    <property type="match status" value="1"/>
</dbReference>
<dbReference type="STRING" id="655353.SAMN04488056_106123"/>
<accession>A0A1I5HAF2</accession>
<dbReference type="PIRSF" id="PIRSF020481">
    <property type="entry name" value="BAP"/>
    <property type="match status" value="1"/>
</dbReference>